<proteinExistence type="predicted"/>
<keyword evidence="2" id="KW-1185">Reference proteome</keyword>
<dbReference type="AlphaFoldDB" id="A0AAV7NRB7"/>
<evidence type="ECO:0000313" key="1">
    <source>
        <dbReference type="EMBL" id="KAJ1117505.1"/>
    </source>
</evidence>
<dbReference type="EMBL" id="JANPWB010000012">
    <property type="protein sequence ID" value="KAJ1117505.1"/>
    <property type="molecule type" value="Genomic_DNA"/>
</dbReference>
<gene>
    <name evidence="1" type="ORF">NDU88_005704</name>
</gene>
<reference evidence="1" key="1">
    <citation type="journal article" date="2022" name="bioRxiv">
        <title>Sequencing and chromosome-scale assembly of the giantPleurodeles waltlgenome.</title>
        <authorList>
            <person name="Brown T."/>
            <person name="Elewa A."/>
            <person name="Iarovenko S."/>
            <person name="Subramanian E."/>
            <person name="Araus A.J."/>
            <person name="Petzold A."/>
            <person name="Susuki M."/>
            <person name="Suzuki K.-i.T."/>
            <person name="Hayashi T."/>
            <person name="Toyoda A."/>
            <person name="Oliveira C."/>
            <person name="Osipova E."/>
            <person name="Leigh N.D."/>
            <person name="Simon A."/>
            <person name="Yun M.H."/>
        </authorList>
    </citation>
    <scope>NUCLEOTIDE SEQUENCE</scope>
    <source>
        <strain evidence="1">20211129_DDA</strain>
        <tissue evidence="1">Liver</tissue>
    </source>
</reference>
<accession>A0AAV7NRB7</accession>
<protein>
    <submittedName>
        <fullName evidence="1">Uncharacterized protein</fullName>
    </submittedName>
</protein>
<sequence length="153" mass="16640">MGKPRVRLSQAVLDGLNTQEVLPDQVKGPETMPTTMQSQFVKLLAAVVNTKTALQQDIGAISMGLGLLHAEHRKLSERVQETECDIADIHPAQEVLKHQVAALSDPVRRLEYSAEDAEGCKRCNNVCVVGLLEEVEGKVTVSSELAQDRSGPK</sequence>
<evidence type="ECO:0000313" key="2">
    <source>
        <dbReference type="Proteomes" id="UP001066276"/>
    </source>
</evidence>
<name>A0AAV7NRB7_PLEWA</name>
<organism evidence="1 2">
    <name type="scientific">Pleurodeles waltl</name>
    <name type="common">Iberian ribbed newt</name>
    <dbReference type="NCBI Taxonomy" id="8319"/>
    <lineage>
        <taxon>Eukaryota</taxon>
        <taxon>Metazoa</taxon>
        <taxon>Chordata</taxon>
        <taxon>Craniata</taxon>
        <taxon>Vertebrata</taxon>
        <taxon>Euteleostomi</taxon>
        <taxon>Amphibia</taxon>
        <taxon>Batrachia</taxon>
        <taxon>Caudata</taxon>
        <taxon>Salamandroidea</taxon>
        <taxon>Salamandridae</taxon>
        <taxon>Pleurodelinae</taxon>
        <taxon>Pleurodeles</taxon>
    </lineage>
</organism>
<dbReference type="Proteomes" id="UP001066276">
    <property type="component" value="Chromosome 8"/>
</dbReference>
<comment type="caution">
    <text evidence="1">The sequence shown here is derived from an EMBL/GenBank/DDBJ whole genome shotgun (WGS) entry which is preliminary data.</text>
</comment>